<feature type="domain" description="Ig-like" evidence="18">
    <location>
        <begin position="2439"/>
        <end position="2528"/>
    </location>
</feature>
<keyword evidence="3" id="KW-0488">Methylation</keyword>
<dbReference type="FunFam" id="2.10.25.10:FF:000715">
    <property type="entry name" value="Hemicentin 2"/>
    <property type="match status" value="1"/>
</dbReference>
<evidence type="ECO:0000256" key="15">
    <source>
        <dbReference type="PROSITE-ProRule" id="PRU00076"/>
    </source>
</evidence>
<dbReference type="SMART" id="SM00682">
    <property type="entry name" value="G2F"/>
    <property type="match status" value="1"/>
</dbReference>
<gene>
    <name evidence="21" type="primary">HMCN2</name>
</gene>
<dbReference type="FunCoup" id="A0A2Y9FZ01">
    <property type="interactions" value="64"/>
</dbReference>
<dbReference type="InterPro" id="IPR036465">
    <property type="entry name" value="vWFA_dom_sf"/>
</dbReference>
<feature type="domain" description="Ig-like" evidence="18">
    <location>
        <begin position="4317"/>
        <end position="4398"/>
    </location>
</feature>
<feature type="region of interest" description="Disordered" evidence="16">
    <location>
        <begin position="1"/>
        <end position="27"/>
    </location>
</feature>
<feature type="domain" description="Ig-like" evidence="18">
    <location>
        <begin position="1340"/>
        <end position="1420"/>
    </location>
</feature>
<feature type="domain" description="EGF-like" evidence="17">
    <location>
        <begin position="4822"/>
        <end position="4862"/>
    </location>
</feature>
<reference evidence="21" key="1">
    <citation type="submission" date="2025-08" db="UniProtKB">
        <authorList>
            <consortium name="RefSeq"/>
        </authorList>
    </citation>
    <scope>IDENTIFICATION</scope>
</reference>
<feature type="domain" description="Ig-like" evidence="18">
    <location>
        <begin position="967"/>
        <end position="1041"/>
    </location>
</feature>
<keyword evidence="8" id="KW-0732">Signal</keyword>
<feature type="domain" description="Ig-like" evidence="18">
    <location>
        <begin position="1706"/>
        <end position="1794"/>
    </location>
</feature>
<evidence type="ECO:0000256" key="7">
    <source>
        <dbReference type="ARBA" id="ARBA00022606"/>
    </source>
</evidence>
<dbReference type="FunFam" id="2.60.40.10:FF:001859">
    <property type="entry name" value="Hemicentin 2"/>
    <property type="match status" value="1"/>
</dbReference>
<dbReference type="FunFam" id="2.60.40.10:FF:001133">
    <property type="entry name" value="Hemicentin 1"/>
    <property type="match status" value="1"/>
</dbReference>
<dbReference type="InterPro" id="IPR049883">
    <property type="entry name" value="NOTCH1_EGF-like"/>
</dbReference>
<dbReference type="SUPFAM" id="SSF57196">
    <property type="entry name" value="EGF/Laminin"/>
    <property type="match status" value="1"/>
</dbReference>
<feature type="domain" description="Ig-like" evidence="18">
    <location>
        <begin position="697"/>
        <end position="784"/>
    </location>
</feature>
<dbReference type="PROSITE" id="PS01187">
    <property type="entry name" value="EGF_CA"/>
    <property type="match status" value="2"/>
</dbReference>
<feature type="domain" description="Ig-like" evidence="18">
    <location>
        <begin position="4136"/>
        <end position="4221"/>
    </location>
</feature>
<evidence type="ECO:0000256" key="11">
    <source>
        <dbReference type="ARBA" id="ARBA00023157"/>
    </source>
</evidence>
<dbReference type="InterPro" id="IPR026823">
    <property type="entry name" value="cEGF"/>
</dbReference>
<evidence type="ECO:0000259" key="17">
    <source>
        <dbReference type="PROSITE" id="PS50026"/>
    </source>
</evidence>
<protein>
    <recommendedName>
        <fullName evidence="14">Hemicentin-2</fullName>
    </recommendedName>
</protein>
<dbReference type="GeneID" id="101345536"/>
<dbReference type="FunFam" id="2.10.25.10:FF:000371">
    <property type="entry name" value="Hemicentin 1"/>
    <property type="match status" value="1"/>
</dbReference>
<feature type="domain" description="Ig-like" evidence="18">
    <location>
        <begin position="4225"/>
        <end position="4312"/>
    </location>
</feature>
<dbReference type="Pfam" id="PF12662">
    <property type="entry name" value="cEGF"/>
    <property type="match status" value="1"/>
</dbReference>
<evidence type="ECO:0000256" key="12">
    <source>
        <dbReference type="ARBA" id="ARBA00023180"/>
    </source>
</evidence>
<dbReference type="FunFam" id="2.60.40.10:FF:001984">
    <property type="entry name" value="Hemicentin 2"/>
    <property type="match status" value="1"/>
</dbReference>
<dbReference type="Gene3D" id="3.40.50.410">
    <property type="entry name" value="von Willebrand factor, type A domain"/>
    <property type="match status" value="1"/>
</dbReference>
<dbReference type="FunFam" id="2.60.40.10:FF:000285">
    <property type="entry name" value="Hemicentin 1"/>
    <property type="match status" value="3"/>
</dbReference>
<feature type="domain" description="EGF-like" evidence="17">
    <location>
        <begin position="5058"/>
        <end position="5097"/>
    </location>
</feature>
<dbReference type="FunFam" id="2.60.40.10:FF:001348">
    <property type="entry name" value="Hemicentin 2"/>
    <property type="match status" value="2"/>
</dbReference>
<dbReference type="CDD" id="cd00054">
    <property type="entry name" value="EGF_CA"/>
    <property type="match status" value="6"/>
</dbReference>
<feature type="domain" description="EGF-like" evidence="17">
    <location>
        <begin position="4908"/>
        <end position="4946"/>
    </location>
</feature>
<evidence type="ECO:0000256" key="16">
    <source>
        <dbReference type="SAM" id="MobiDB-lite"/>
    </source>
</evidence>
<feature type="domain" description="Ig-like" evidence="18">
    <location>
        <begin position="4406"/>
        <end position="4480"/>
    </location>
</feature>
<dbReference type="FunFam" id="2.60.40.10:FF:001857">
    <property type="entry name" value="Hemicentin 2"/>
    <property type="match status" value="1"/>
</dbReference>
<dbReference type="CDD" id="cd00096">
    <property type="entry name" value="Ig"/>
    <property type="match status" value="12"/>
</dbReference>
<dbReference type="InterPro" id="IPR018097">
    <property type="entry name" value="EGF_Ca-bd_CS"/>
</dbReference>
<comment type="caution">
    <text evidence="15">Lacks conserved residue(s) required for the propagation of feature annotation.</text>
</comment>
<feature type="domain" description="Ig-like" evidence="18">
    <location>
        <begin position="1151"/>
        <end position="1237"/>
    </location>
</feature>
<feature type="domain" description="Ig-like" evidence="18">
    <location>
        <begin position="2914"/>
        <end position="3008"/>
    </location>
</feature>
<dbReference type="FunFam" id="2.60.40.10:FF:002179">
    <property type="entry name" value="Hemicentin 2"/>
    <property type="match status" value="1"/>
</dbReference>
<organism evidence="20 21">
    <name type="scientific">Trichechus manatus latirostris</name>
    <name type="common">Florida manatee</name>
    <dbReference type="NCBI Taxonomy" id="127582"/>
    <lineage>
        <taxon>Eukaryota</taxon>
        <taxon>Metazoa</taxon>
        <taxon>Chordata</taxon>
        <taxon>Craniata</taxon>
        <taxon>Vertebrata</taxon>
        <taxon>Euteleostomi</taxon>
        <taxon>Mammalia</taxon>
        <taxon>Eutheria</taxon>
        <taxon>Afrotheria</taxon>
        <taxon>Sirenia</taxon>
        <taxon>Trichechidae</taxon>
        <taxon>Trichechus</taxon>
    </lineage>
</organism>
<dbReference type="PROSITE" id="PS50993">
    <property type="entry name" value="NIDOGEN_G2"/>
    <property type="match status" value="1"/>
</dbReference>
<dbReference type="InterPro" id="IPR003599">
    <property type="entry name" value="Ig_sub"/>
</dbReference>
<feature type="domain" description="Ig-like" evidence="18">
    <location>
        <begin position="3587"/>
        <end position="3672"/>
    </location>
</feature>
<dbReference type="InParanoid" id="A0A2Y9FZ01"/>
<keyword evidence="10" id="KW-0106">Calcium</keyword>
<feature type="domain" description="Ig-like" evidence="18">
    <location>
        <begin position="1060"/>
        <end position="1146"/>
    </location>
</feature>
<keyword evidence="20" id="KW-1185">Reference proteome</keyword>
<dbReference type="FunFam" id="2.10.25.10:FF:000385">
    <property type="entry name" value="Hemicentin 1"/>
    <property type="match status" value="1"/>
</dbReference>
<dbReference type="FunFam" id="2.10.25.10:FF:000352">
    <property type="entry name" value="Hemicentin 1"/>
    <property type="match status" value="1"/>
</dbReference>
<dbReference type="Pfam" id="PF07474">
    <property type="entry name" value="G2F"/>
    <property type="match status" value="1"/>
</dbReference>
<dbReference type="InterPro" id="IPR009030">
    <property type="entry name" value="Growth_fac_rcpt_cys_sf"/>
</dbReference>
<dbReference type="FunFam" id="2.60.40.10:FF:000186">
    <property type="entry name" value="Hemicentin 1"/>
    <property type="match status" value="5"/>
</dbReference>
<feature type="domain" description="Ig-like" evidence="18">
    <location>
        <begin position="3399"/>
        <end position="3489"/>
    </location>
</feature>
<dbReference type="FunFam" id="2.60.40.10:FF:000130">
    <property type="entry name" value="Hemicentin 1"/>
    <property type="match status" value="4"/>
</dbReference>
<dbReference type="Gene3D" id="2.60.40.10">
    <property type="entry name" value="Immunoglobulins"/>
    <property type="match status" value="43"/>
</dbReference>
<dbReference type="FunFam" id="2.60.40.10:FF:001855">
    <property type="entry name" value="Hemicentin 2"/>
    <property type="match status" value="1"/>
</dbReference>
<dbReference type="SMART" id="SM00179">
    <property type="entry name" value="EGF_CA"/>
    <property type="match status" value="6"/>
</dbReference>
<dbReference type="FunFam" id="2.60.40.10:FF:001985">
    <property type="entry name" value="Hemicentin 2"/>
    <property type="match status" value="1"/>
</dbReference>
<dbReference type="InterPro" id="IPR000742">
    <property type="entry name" value="EGF"/>
</dbReference>
<dbReference type="Pfam" id="PF07679">
    <property type="entry name" value="I-set"/>
    <property type="match status" value="30"/>
</dbReference>
<evidence type="ECO:0000313" key="20">
    <source>
        <dbReference type="Proteomes" id="UP000248480"/>
    </source>
</evidence>
<dbReference type="InterPro" id="IPR000152">
    <property type="entry name" value="EGF-type_Asp/Asn_hydroxyl_site"/>
</dbReference>
<feature type="domain" description="Ig-like" evidence="18">
    <location>
        <begin position="3212"/>
        <end position="3302"/>
    </location>
</feature>
<evidence type="ECO:0000259" key="18">
    <source>
        <dbReference type="PROSITE" id="PS50835"/>
    </source>
</evidence>
<feature type="domain" description="Ig-like" evidence="18">
    <location>
        <begin position="3767"/>
        <end position="3852"/>
    </location>
</feature>
<feature type="domain" description="Ig-like" evidence="18">
    <location>
        <begin position="1612"/>
        <end position="1701"/>
    </location>
</feature>
<dbReference type="SUPFAM" id="SSF53300">
    <property type="entry name" value="vWA-like"/>
    <property type="match status" value="1"/>
</dbReference>
<evidence type="ECO:0000256" key="2">
    <source>
        <dbReference type="ARBA" id="ARBA00004626"/>
    </source>
</evidence>
<dbReference type="Pfam" id="PF07645">
    <property type="entry name" value="EGF_CA"/>
    <property type="match status" value="4"/>
</dbReference>
<feature type="domain" description="Ig-like" evidence="18">
    <location>
        <begin position="3120"/>
        <end position="3207"/>
    </location>
</feature>
<dbReference type="SUPFAM" id="SSF54511">
    <property type="entry name" value="GFP-like"/>
    <property type="match status" value="1"/>
</dbReference>
<dbReference type="InterPro" id="IPR001881">
    <property type="entry name" value="EGF-like_Ca-bd_dom"/>
</dbReference>
<keyword evidence="13" id="KW-0393">Immunoglobulin domain</keyword>
<dbReference type="FunFam" id="2.60.40.10:FF:000675">
    <property type="entry name" value="Hemicentin 1"/>
    <property type="match status" value="1"/>
</dbReference>
<dbReference type="FunFam" id="2.10.25.10:FF:000240">
    <property type="entry name" value="Vitamin K-dependent protein S"/>
    <property type="match status" value="1"/>
</dbReference>
<dbReference type="InterPro" id="IPR036179">
    <property type="entry name" value="Ig-like_dom_sf"/>
</dbReference>
<evidence type="ECO:0000256" key="13">
    <source>
        <dbReference type="ARBA" id="ARBA00023319"/>
    </source>
</evidence>
<dbReference type="GO" id="GO:0050808">
    <property type="term" value="P:synapse organization"/>
    <property type="evidence" value="ECO:0007669"/>
    <property type="project" value="TreeGrafter"/>
</dbReference>
<keyword evidence="6 15" id="KW-0245">EGF-like domain</keyword>
<keyword evidence="11 15" id="KW-1015">Disulfide bond</keyword>
<dbReference type="FunFam" id="2.60.40.10:FF:001751">
    <property type="entry name" value="HMCN2 isoform 3"/>
    <property type="match status" value="1"/>
</dbReference>
<keyword evidence="9" id="KW-0677">Repeat</keyword>
<feature type="domain" description="Ig-like" evidence="18">
    <location>
        <begin position="3494"/>
        <end position="3581"/>
    </location>
</feature>
<dbReference type="GO" id="GO:0005509">
    <property type="term" value="F:calcium ion binding"/>
    <property type="evidence" value="ECO:0007669"/>
    <property type="project" value="InterPro"/>
</dbReference>
<dbReference type="GO" id="GO:0007156">
    <property type="term" value="P:homophilic cell adhesion via plasma membrane adhesion molecules"/>
    <property type="evidence" value="ECO:0007669"/>
    <property type="project" value="TreeGrafter"/>
</dbReference>
<dbReference type="FunFam" id="2.60.40.10:FF:000279">
    <property type="entry name" value="Hemicentin 1"/>
    <property type="match status" value="1"/>
</dbReference>
<feature type="domain" description="Ig-like" evidence="18">
    <location>
        <begin position="3861"/>
        <end position="3947"/>
    </location>
</feature>
<dbReference type="CTD" id="256158"/>
<dbReference type="FunFam" id="2.60.40.10:FF:001858">
    <property type="entry name" value="Hemicentin 2"/>
    <property type="match status" value="1"/>
</dbReference>
<dbReference type="FunFam" id="2.60.40.10:FF:000032">
    <property type="entry name" value="palladin isoform X1"/>
    <property type="match status" value="1"/>
</dbReference>
<dbReference type="InterPro" id="IPR050958">
    <property type="entry name" value="Cell_Adh-Cytoskel_Orgn"/>
</dbReference>
<evidence type="ECO:0000256" key="14">
    <source>
        <dbReference type="ARBA" id="ARBA00072384"/>
    </source>
</evidence>
<dbReference type="InterPro" id="IPR013098">
    <property type="entry name" value="Ig_I-set"/>
</dbReference>
<feature type="domain" description="Ig-like" evidence="18">
    <location>
        <begin position="1892"/>
        <end position="1980"/>
    </location>
</feature>
<dbReference type="KEGG" id="tmu:101345536"/>
<feature type="domain" description="Ig-like" evidence="18">
    <location>
        <begin position="592"/>
        <end position="695"/>
    </location>
</feature>
<feature type="domain" description="Ig-like" evidence="18">
    <location>
        <begin position="879"/>
        <end position="962"/>
    </location>
</feature>
<keyword evidence="7" id="KW-0716">Sensory transduction</keyword>
<dbReference type="Gene3D" id="2.10.25.10">
    <property type="entry name" value="Laminin"/>
    <property type="match status" value="6"/>
</dbReference>
<dbReference type="Pfam" id="PF23560">
    <property type="entry name" value="GBD_Hemicentin"/>
    <property type="match status" value="1"/>
</dbReference>
<dbReference type="SMART" id="SM00406">
    <property type="entry name" value="IGv"/>
    <property type="match status" value="15"/>
</dbReference>
<dbReference type="Pfam" id="PF13927">
    <property type="entry name" value="Ig_3"/>
    <property type="match status" value="12"/>
</dbReference>
<keyword evidence="4" id="KW-0964">Secreted</keyword>
<evidence type="ECO:0000256" key="3">
    <source>
        <dbReference type="ARBA" id="ARBA00022481"/>
    </source>
</evidence>
<feature type="domain" description="Ig-like" evidence="18">
    <location>
        <begin position="2627"/>
        <end position="2713"/>
    </location>
</feature>
<evidence type="ECO:0000259" key="19">
    <source>
        <dbReference type="PROSITE" id="PS50993"/>
    </source>
</evidence>
<dbReference type="InterPro" id="IPR003598">
    <property type="entry name" value="Ig_sub2"/>
</dbReference>
<evidence type="ECO:0000256" key="1">
    <source>
        <dbReference type="ARBA" id="ARBA00004498"/>
    </source>
</evidence>
<dbReference type="Proteomes" id="UP000248480">
    <property type="component" value="Unplaced"/>
</dbReference>
<dbReference type="GO" id="GO:0008046">
    <property type="term" value="F:axon guidance receptor activity"/>
    <property type="evidence" value="ECO:0007669"/>
    <property type="project" value="TreeGrafter"/>
</dbReference>
<dbReference type="GO" id="GO:0030424">
    <property type="term" value="C:axon"/>
    <property type="evidence" value="ECO:0007669"/>
    <property type="project" value="TreeGrafter"/>
</dbReference>
<dbReference type="PROSITE" id="PS01186">
    <property type="entry name" value="EGF_2"/>
    <property type="match status" value="2"/>
</dbReference>
<dbReference type="PANTHER" id="PTHR45080:SF28">
    <property type="entry name" value="HEMICENTIN-2"/>
    <property type="match status" value="1"/>
</dbReference>
<dbReference type="FunFam" id="2.60.40.10:FF:000706">
    <property type="entry name" value="Hemicentin 1"/>
    <property type="match status" value="1"/>
</dbReference>
<keyword evidence="5" id="KW-0272">Extracellular matrix</keyword>
<dbReference type="InterPro" id="IPR056861">
    <property type="entry name" value="HMCN1-like_VWA"/>
</dbReference>
<proteinExistence type="predicted"/>
<dbReference type="InterPro" id="IPR013783">
    <property type="entry name" value="Ig-like_fold"/>
</dbReference>
<dbReference type="Gene3D" id="2.40.155.10">
    <property type="entry name" value="Green fluorescent protein"/>
    <property type="match status" value="1"/>
</dbReference>
<sequence>MVAVNDNKAQYTARTGNPEHPERPVLGAAPSATLDGQWIRQIEPGSAPLVGDAGVCSVPSILILRHLGDGPSSLRLAALRPPLTSGLDWRAARPGKFESRWGEGGRGGGGPVTLNGMRSRTRLRLPVGGPRREPLSRAHRPWPSRSAAPLCSRASGGRWCIRATATCSRRPARLHPQQSAALSRMLAAPLLWLLMAVSAAAAVTDAPEIPLTPTAGGATLAFVLDVTGSMWDDLMQVIDGASRILERSLSGRSKAITNFALVPFHDPDIGPVTLTADPVVFQRELRELYVQGGGDCPEMSVGAIKAAVEVVNLGSFIYVFSDARAKDYHKKEEVLRLLQLKQSQVVFVLTGDCGDRTHPGYLAFEEIAAASSGQVFHLDKHQVTEVLKWVESAIQASKVHLLSTNHEEEGEHTWRIPFDPSLKEVTISLSGPGPEIEVRDPLGKILQKDEGLNVLLNIPDSAKVVAFKPEHPGLWSIKVYSSGRHSVRITGISSIDFRAGFSTQPSLDLNHTIEWPLQGVPISLVINSTGLQAPGRLDLVELSHSSGQPLLTLPTQPLSNGSTHQLWGGPPFQTPKERFYLKVKGEDHEGNPLLRVSGVAYSGVAPGSPLVSMPPTIHGYLQQPLLVSCSVHSTLPFRLQLWRDGTKLGEERHFRESGNSSWEIPRASKAEEGTYECTAVSRAGTGRAKAQIVVTDPPPQLVPDPNVTVSPGENAILSCQVLGEAPYNLTWIRDWRVLPASVGRVTQLANLSLEVSGVIPSDGGRYQCVASNANGVTRASVWLLVREAPQVSIHTRSQHFSQGAEVRVSCSASGYPAPHISWSREGRTLQQDSRVLVDAQGTLIIQGVAPEDAGNYSCQAANEVGTDKKTVTLYYTDPPSISAVNAVVLAEVGKEAVLVCKASGVPPPRVIWYRGGLEMILAPEGFSSGTLRIPAAQERDAGVYTCRAINELGDASAEIRLEVGHAPRLMEPPRDVTMELGRSALLVCRATGHPPPAITWRHRDGQPLGRGSRTGQRDPGVLFFESVTSEDQAPYVCEARNIFGKVQAEAWLIVAGHAAPQIASGASLVRVLEGQPVSLPCIILAGRPLPERRWLKAGRPLPPGSRHAVRADGSLHLDRALQEDSGRYCCVVTNTAGSQRREVELVVQVPPRIQPTVTHHVTNEGILASLPCVASGVPTPSITWTKETNALTSGSLHYNVSKDGTLVIARPSTQDAGAYVCTATNAVGFSSQEIRLSVNTKPRIHVNGSQDADRPLRVTVKASEEVTLDCEAQGSPPPLITWMKDSCPMPLVPDRHSLLPSGSLRLTQVQVSDSGRYQCKASNPAGSASRCYILEVQVPPQVQLGPRVLKVLVGEALDLNCMAEGNPEPQLSWSKDSVALQDQVPKGSIHFAAIKVSDAGMYRCEASNSAGVDAWELELRVLEPPHWGAEEPSGLLERVAGENASLPCPVRGTPKPQVTWRKSLSVEPLRGRPGVAVLDEGSLFLASVSPTDSGDYECQAINEAGSTSRRAKLVVFVPPSIREDGLKTNVSGMAGQSLTLQCDANGFPAPEVKWLKDGQLIPEAGSHHLLDGARSLHFPRVEEGDSGFYSCWAENQAGTAVRDFELLVLTPPSLLGAGTAQEVLGLAGGEVELECWTSGVPTPQVEWTKDGQPILLEDPHVQLWEDGQVLRITSGHLGDEGQYQCVAFSPAGQQAKDFQLRVHTPPTIWGSNETSEMIVMEGHPVRFLCEARGAPAPDITWFKDGVPLPISVKAVYTRGGRQLQLGRAQGSDAGVYTCKASNAVGAAEKATRLEVYVPPTIEGADGGPRVVKAVAGRPLVLECVARGHPHPTLSWHHEGLPVAESNATWLEAGGALRLESLGETSGGLYSCVAGSPAGEAVLQYLVEVQVPPQILVAEGLGQVTAIVGQPLELPCQASGSPVPTIQWLQNGHPTEELAGVQVSLQGATLHIDHVDQGHAGLFACQATNEAGTAGAEVEVSVHEPPSVDIIGGENITATFLQQVTLQCIGTGVPAPSLRWWKDGVALAVLGGNLQIEKAGLRDEGVYTCVATNLAGESKRDLTLKVLVPPNIEPGPVNKAVLENASVALECLASGVPPPDVSWFKGHQLVSARTGVTVSADGRVLLIERAQLSDAGSYRCVASNVAGSTELHYGLRVNVPPHITLPPSLLGPVLLSTPVRLTCNATGVPSPTLMWLKDGNPVSAAGTPGLQVFPGGRVLTLASARASDSGSYSCVAVSAVGEDRRDVVLQVHMPPSILGEELNVSVVADQSVTLECQSHAMPPPVLSWWKDGRPLDPRPGVRLSTDKALLEVDRVEVWDAGHYICEALNRAGRSEKHYNLNVWVPPVFPSREPQTLTVTEGHPARLSCECQGVPFPKISWRKDGQPLSEEGAGLEQVSAVGRLLYLGQARPSQEGIYTCECSNVAGNSSQDQQLEVHVPPQITGPWEPHTQISVVQDSETTLECNATGKPPPTLTWERDGQLVEDEPGLQLQNQGQSLHVVQAQAALAGRYSCVAKNVAGRAERRFALSVLVPPELIGDSDLLTNVTTALHSPLTLLCEATGIPPPEIHWFRGEEPISPGEDTYLLAGGWMLKMTQAQEQDRGLYSCLASNEAGEVRRNFRVEVLVPPSIEKEDLEEMIKVPEGQTAHLMCNATGHPQPKVTWFKDGRPLPSGDTHDISPDGALLKLLQTNLSDAGHYSCIAANTAGERTKHIQLRVLVVPTILGVTENSADEEVTVTVNNPISLICETLAFPSPTITWMKDGAPFEISKNIQLLPGTHGLQILNAQEEDAGQYTCVVTNELGEAMKNYHVEVLIPPSISKDDPLGEFGMKEVKTKVNSTLTLECECRAVPPPTISWYKDGQPVTPHERLHILGEGRLLQIQPTQVSDSGRYLCVATNVAGEDDQDFNVLIQVPPMFQKVGDASEAFGILSQEEEVWGGVTEYREIVENNPAYLYCDTNAIPPPELTWYREDQPLSATDGVSVLQGGRVLQMPLVRVEDAGRYSCKASNEVGEDWLHYELLVLTPPVILGDTEELVEEVTVNASSTISLQCPALGNPMPTISWLQNGLPFSPSLRLQVLEDGQVLKVSTAEVADAATYMCVAENQAGSAEKLFTLRVQVPPRITGLTSEKVTAILNSSVSLPCDVHAHPSPEVTWYKDSRALSLGEEFFLLPGTHTLHLARARPSDSGMYMCEALNAAGQDQKLVQLSVLVPPTFRHAPSGPQDTVVVRAGDKAVLSCETDSVPEPTVTWYKDGQPLVLTQRTQALLGGQKLEILDTQVSDKGLYSCKVSSAAGEAMRAFILTIQVPPTFENPKMETVSQVAGSPLVLTCDVTGVPAPTVTWLKDRMPVESSVAQGIVSRGGRLQLSRLQPAQGGTYTCVAKNAAAEARKDFLVAVLVAPWIRSSGITQEHSVLEGREVRLDCEAEGQPPPDVAWLKDGGPLDQAVGPHLRFYLDGSSLVLKGLRASDSGAYTCVAQNPAGEDDRLHAVNVLVPPTIKQGAGSTGTLVTRPGELVTMVCPVRGSPPIHVSWLKDGLPLPLSQRTHVHGSGRTLRISQVQLADSGIFTCMAASPAGVADRNFTLHVHVPPVLEPVEFQKDVAVVRGSSVVLPCEARGIPPPLVSWMKDGEPLFPQSLEQGPGLQLETVGAGDSGTYSCVATSEAGEARGHFQLTVMDPPHIEDSGQTAELLLTPGTPLELLCDARGNPQPNITWHKDGQALSRPENSNGARRVFQVQGVQVSDAGLYTCLAKNPAGEVEKSFWVRVQAPPSVVGPQASRYVVGLAPGQLVLDCSVEAEPAPEIEWHREGILLQADAHTQFLERGRFLQLQALSIADSGDYSCTARNAAGSTSVAFHVDIHTTPTIQPGPPTVNASVNHTALLACQVDGVPRPLVSWRKDGEPLDLGNPRLEILPEGSLRIQPVLAQDTGHYVCLASSSAGSDRQGRDLQVFEPPAITPGPSNLTLIAHTQASLPCEASGSPKPLVVWRKDGQKLDFRPQQDTYWLLPSNALLLAAPRPQDSGQFECVVSNEMGEARRIYQVTIHVPPTIADDQTDFTVTKMAPVVLTCHSTGIPAPVVSWSKAGTQLGMRGSGYRVSPEGALEIRQALPIHAGQYTCTARNSAGMAHKHVFLTVQASPVVKPLPSIVQVVEEEEVVLPCEALGIPRPSITWQKEGLSIPTGTNNQVLPSGQLRIIHASPEDAGNYFCIAQNSAGSTMGKTRLVVQVPPMIETGLPDLSTTEGSNALLPCTARGSPEPSITWEKDGQPVSGAEGKFTIQPSGELLVKNSESQDAGAYTCTAQNAVGRARSRVNLTILAPPVLTTLPGDRSLRLGERLWLRCAARGSPTPRIGWTINDRLVTEGVSEQDGGSTLQRVAVTREDSGIYVCWAENTVGRVQTVSFIHVKEAPVLQGKAFSYLVEPVGSSIRLDCVVHGDPVPSIRWMKDGLPLRGSRLWHRLQNGSLTIRRTEMDDAGRYQCLAENEMGLVEKVVILVLQSAPVLQVEPQDTTVRSGEDVVLRCQATGEPVPTVEWLRAGQPLRASRRIQTLPDGSLWLERVEARDAGVYECVAHNLLGSATAQAFLAVRGEPWGSRGSMIGVINGQEFGEATLNTSVLQEARSGTITIRSSISHIPANVGPLMRILIVAITPIYWTLAGENGDALNGHSLTGGSFQQESQVEFATGELLTMTQVARGLDPDGLLLLNVMVNGVIPESLADADLQVQDFQERYVQTGPGQLFVDSTQRFLQGGVPTFLHCNHSIQYDAAWGPQPQLVQHLRASAVSTAFDPEAEVLRFQLTTALQTEENEVGCPEGFELDPQGAFCVDRDECSDGPSPCSHSCHNAPGRFSCSCPAGFTLAWDNRDCRDVDECAWDAHLCQEGQRCVNLLGSYHCLPYCRPGFRVAADGASCEDVDECLEQLDECHYNQICENTPGGHGCSCPRGYRSQGPHLPCLDINECLQLPKVCAFQCHNLQGSYRCLCPPGQTLLRDDKTCTPLEWSGRNVTTVRHRGPFAPGLRLRAPIPGGSYYTWVSLRPGPVSLSSMGRAWCPPGFIRQNGVCTDLDECQVRNLCQHACRNTEGSYQCLCPAGYRLLPSGKNCQDINECEEDGIECEPGQMCFNTRGSYQCVDTPCPTTYRRGSSPGTCFRRCSQDCSEGGPSTLQYRLLPLPLGVHAHRDVARLAAFSEAGVPANRTQLSVLKPDPRSPFALRPLRAGYGAVYTRRPLTRAGLYRLTVRAVAPRHQSVFVLLIAVSPYPY</sequence>
<dbReference type="SMART" id="SM00181">
    <property type="entry name" value="EGF"/>
    <property type="match status" value="6"/>
</dbReference>
<dbReference type="FunFam" id="2.60.40.10:FF:001944">
    <property type="entry name" value="Hemicentin 2"/>
    <property type="match status" value="1"/>
</dbReference>
<dbReference type="InterPro" id="IPR006605">
    <property type="entry name" value="G2_nidogen/fibulin_G2F"/>
</dbReference>
<dbReference type="PROSITE" id="PS50835">
    <property type="entry name" value="IG_LIKE"/>
    <property type="match status" value="43"/>
</dbReference>
<dbReference type="InterPro" id="IPR056475">
    <property type="entry name" value="GBD_Hemicentin/VWA7"/>
</dbReference>
<dbReference type="FunFam" id="2.60.40.10:FF:001415">
    <property type="entry name" value="Hemicentin 2"/>
    <property type="match status" value="1"/>
</dbReference>
<dbReference type="FunFam" id="2.60.40.10:FF:000503">
    <property type="entry name" value="Hemicentin 1"/>
    <property type="match status" value="2"/>
</dbReference>
<dbReference type="SUPFAM" id="SSF48726">
    <property type="entry name" value="Immunoglobulin"/>
    <property type="match status" value="43"/>
</dbReference>
<feature type="domain" description="Ig-like" evidence="18">
    <location>
        <begin position="2069"/>
        <end position="2151"/>
    </location>
</feature>
<feature type="domain" description="Ig-like" evidence="18">
    <location>
        <begin position="3024"/>
        <end position="3113"/>
    </location>
</feature>
<feature type="domain" description="Ig-like" evidence="18">
    <location>
        <begin position="2720"/>
        <end position="2811"/>
    </location>
</feature>
<dbReference type="SMART" id="SM00408">
    <property type="entry name" value="IGc2"/>
    <property type="match status" value="43"/>
</dbReference>
<accession>A0A2Y9FZ01</accession>
<feature type="domain" description="Ig-like" evidence="18">
    <location>
        <begin position="1985"/>
        <end position="2062"/>
    </location>
</feature>
<feature type="disulfide bond" evidence="15">
    <location>
        <begin position="5062"/>
        <end position="5072"/>
    </location>
</feature>
<feature type="domain" description="Ig-like" evidence="18">
    <location>
        <begin position="2344"/>
        <end position="2436"/>
    </location>
</feature>
<dbReference type="PANTHER" id="PTHR45080">
    <property type="entry name" value="CONTACTIN 5"/>
    <property type="match status" value="1"/>
</dbReference>
<dbReference type="FunFam" id="2.60.40.10:FF:000594">
    <property type="entry name" value="Hemicentin 1"/>
    <property type="match status" value="1"/>
</dbReference>
<dbReference type="InterPro" id="IPR007110">
    <property type="entry name" value="Ig-like_dom"/>
</dbReference>
<feature type="domain" description="Ig-like" evidence="18">
    <location>
        <begin position="2254"/>
        <end position="2340"/>
    </location>
</feature>
<feature type="domain" description="Ig-like" evidence="18">
    <location>
        <begin position="1425"/>
        <end position="1514"/>
    </location>
</feature>
<feature type="domain" description="Ig-like" evidence="18">
    <location>
        <begin position="2816"/>
        <end position="2907"/>
    </location>
</feature>
<feature type="domain" description="Ig-like" evidence="18">
    <location>
        <begin position="789"/>
        <end position="872"/>
    </location>
</feature>
<dbReference type="FunFam" id="2.60.40.10:FF:001759">
    <property type="entry name" value="Hemicentin 2"/>
    <property type="match status" value="1"/>
</dbReference>
<dbReference type="SUPFAM" id="SSF57184">
    <property type="entry name" value="Growth factor receptor domain"/>
    <property type="match status" value="2"/>
</dbReference>
<name>A0A2Y9FZ01_TRIMA</name>
<dbReference type="PROSITE" id="PS50026">
    <property type="entry name" value="EGF_3"/>
    <property type="match status" value="3"/>
</dbReference>
<feature type="domain" description="Ig-like" evidence="18">
    <location>
        <begin position="4497"/>
        <end position="4582"/>
    </location>
</feature>
<evidence type="ECO:0000256" key="10">
    <source>
        <dbReference type="ARBA" id="ARBA00022837"/>
    </source>
</evidence>
<feature type="domain" description="Ig-like" evidence="18">
    <location>
        <begin position="1519"/>
        <end position="1607"/>
    </location>
</feature>
<dbReference type="FunFam" id="2.60.40.10:FF:002450">
    <property type="entry name" value="HMCN2 isoform 3"/>
    <property type="match status" value="1"/>
</dbReference>
<feature type="domain" description="Ig-like" evidence="18">
    <location>
        <begin position="3677"/>
        <end position="3759"/>
    </location>
</feature>
<dbReference type="Pfam" id="PF25106">
    <property type="entry name" value="VWA_4"/>
    <property type="match status" value="1"/>
</dbReference>
<dbReference type="InterPro" id="IPR009017">
    <property type="entry name" value="GFP"/>
</dbReference>
<dbReference type="FunFam" id="2.10.25.10:FF:000010">
    <property type="entry name" value="Pro-epidermal growth factor"/>
    <property type="match status" value="1"/>
</dbReference>
<dbReference type="PROSITE" id="PS00010">
    <property type="entry name" value="ASX_HYDROXYL"/>
    <property type="match status" value="3"/>
</dbReference>
<dbReference type="InterPro" id="IPR013106">
    <property type="entry name" value="Ig_V-set"/>
</dbReference>
<evidence type="ECO:0000256" key="4">
    <source>
        <dbReference type="ARBA" id="ARBA00022525"/>
    </source>
</evidence>
<dbReference type="GO" id="GO:0043025">
    <property type="term" value="C:neuronal cell body"/>
    <property type="evidence" value="ECO:0007669"/>
    <property type="project" value="TreeGrafter"/>
</dbReference>
<feature type="domain" description="Ig-like" evidence="18">
    <location>
        <begin position="2160"/>
        <end position="2247"/>
    </location>
</feature>
<feature type="domain" description="Ig-like" evidence="18">
    <location>
        <begin position="2533"/>
        <end position="2622"/>
    </location>
</feature>
<feature type="domain" description="Ig-like" evidence="18">
    <location>
        <begin position="4045"/>
        <end position="4131"/>
    </location>
</feature>
<feature type="domain" description="Nidogen G2 beta-barrel" evidence="19">
    <location>
        <begin position="4586"/>
        <end position="4808"/>
    </location>
</feature>
<keyword evidence="12" id="KW-0325">Glycoprotein</keyword>
<dbReference type="SMART" id="SM00409">
    <property type="entry name" value="IG"/>
    <property type="match status" value="43"/>
</dbReference>
<dbReference type="FunFam" id="2.60.40.10:FF:001949">
    <property type="entry name" value="Hemicentin 2"/>
    <property type="match status" value="1"/>
</dbReference>
<comment type="subcellular location">
    <subcellularLocation>
        <location evidence="2">Cleavage furrow</location>
    </subcellularLocation>
    <subcellularLocation>
        <location evidence="1">Secreted</location>
        <location evidence="1">Extracellular space</location>
        <location evidence="1">Extracellular matrix</location>
    </subcellularLocation>
</comment>
<evidence type="ECO:0000256" key="5">
    <source>
        <dbReference type="ARBA" id="ARBA00022530"/>
    </source>
</evidence>
<feature type="domain" description="Ig-like" evidence="18">
    <location>
        <begin position="3952"/>
        <end position="4040"/>
    </location>
</feature>
<dbReference type="CDD" id="cd00198">
    <property type="entry name" value="vWFA"/>
    <property type="match status" value="1"/>
</dbReference>
<feature type="domain" description="Ig-like" evidence="18">
    <location>
        <begin position="1799"/>
        <end position="1889"/>
    </location>
</feature>
<evidence type="ECO:0000256" key="9">
    <source>
        <dbReference type="ARBA" id="ARBA00022737"/>
    </source>
</evidence>
<dbReference type="RefSeq" id="XP_012410845.2">
    <property type="nucleotide sequence ID" value="XM_012555391.2"/>
</dbReference>
<feature type="domain" description="Ig-like" evidence="18">
    <location>
        <begin position="3306"/>
        <end position="3394"/>
    </location>
</feature>
<evidence type="ECO:0000256" key="8">
    <source>
        <dbReference type="ARBA" id="ARBA00022729"/>
    </source>
</evidence>
<dbReference type="FunFam" id="2.40.155.10:FF:000002">
    <property type="entry name" value="Hemicentin 1"/>
    <property type="match status" value="1"/>
</dbReference>
<dbReference type="FunFam" id="2.60.40.10:FF:000890">
    <property type="entry name" value="Hemicentin 1"/>
    <property type="match status" value="1"/>
</dbReference>
<evidence type="ECO:0000313" key="21">
    <source>
        <dbReference type="RefSeq" id="XP_012410845.2"/>
    </source>
</evidence>
<feature type="domain" description="Ig-like" evidence="18">
    <location>
        <begin position="1242"/>
        <end position="1337"/>
    </location>
</feature>
<evidence type="ECO:0000256" key="6">
    <source>
        <dbReference type="ARBA" id="ARBA00022536"/>
    </source>
</evidence>
<dbReference type="GO" id="GO:0032154">
    <property type="term" value="C:cleavage furrow"/>
    <property type="evidence" value="ECO:0007669"/>
    <property type="project" value="UniProtKB-SubCell"/>
</dbReference>
<dbReference type="FunFam" id="3.40.50.410:FF:000032">
    <property type="entry name" value="Hemicentin 1"/>
    <property type="match status" value="1"/>
</dbReference>